<dbReference type="AlphaFoldDB" id="A0A4S3M1E3"/>
<gene>
    <name evidence="2" type="ORF">E7Z59_09410</name>
</gene>
<name>A0A4S3M1E3_9FLAO</name>
<evidence type="ECO:0000313" key="2">
    <source>
        <dbReference type="EMBL" id="THD67857.1"/>
    </source>
</evidence>
<dbReference type="InterPro" id="IPR008670">
    <property type="entry name" value="CoA_reduct_LuxC"/>
</dbReference>
<dbReference type="Pfam" id="PF05893">
    <property type="entry name" value="LuxC"/>
    <property type="match status" value="1"/>
</dbReference>
<evidence type="ECO:0000313" key="3">
    <source>
        <dbReference type="Proteomes" id="UP000305939"/>
    </source>
</evidence>
<keyword evidence="3" id="KW-1185">Reference proteome</keyword>
<dbReference type="Proteomes" id="UP000305939">
    <property type="component" value="Unassembled WGS sequence"/>
</dbReference>
<proteinExistence type="predicted"/>
<reference evidence="2 3" key="1">
    <citation type="submission" date="2019-04" db="EMBL/GenBank/DDBJ databases">
        <title>Draft genome sequence of Robertkochia marina CC-AMO-30D.</title>
        <authorList>
            <person name="Hameed A."/>
            <person name="Lin S.-Y."/>
            <person name="Shahina M."/>
            <person name="Lai W.-A."/>
            <person name="Young C.-C."/>
        </authorList>
    </citation>
    <scope>NUCLEOTIDE SEQUENCE [LARGE SCALE GENOMIC DNA]</scope>
    <source>
        <strain evidence="2 3">CC-AMO-30D</strain>
    </source>
</reference>
<sequence>MDIHRRIEALDHLGRFLKQFSQPEPSMLDDIPHNELFFEGFKHQIKLAGEHNPWFNPSQLAFTFEGWSDLLTTSKLKKWMAAYLLENQSPKTIGLVMAGNIPMVGFHDLLSVLILGHKASVKMSSNDKHLIPYLIKYLETVEPSFKNKVNFDTQNLKNYDAVIATGSDNTARYFEYYFKGKPHIIRKNRNSVAVLTGQESKEELQALGEDIFRYYGLGCRSVSKLFVPVGYDFDQFFQGIYPFRDIIDEIRYANNYDYNKAVYLMSLFKIRENGFLMLKEDEGYASPIATLFYEHYSDADTLQKKLEADKEKIQCIVGNTLEEAIPFGMSQRPGLKDYADGVDVIRFLLSLA</sequence>
<dbReference type="GO" id="GO:0008218">
    <property type="term" value="P:bioluminescence"/>
    <property type="evidence" value="ECO:0007669"/>
    <property type="project" value="InterPro"/>
</dbReference>
<dbReference type="OrthoDB" id="1522941at2"/>
<dbReference type="GO" id="GO:0003995">
    <property type="term" value="F:acyl-CoA dehydrogenase activity"/>
    <property type="evidence" value="ECO:0007669"/>
    <property type="project" value="InterPro"/>
</dbReference>
<dbReference type="EMBL" id="SSMC01000002">
    <property type="protein sequence ID" value="THD67857.1"/>
    <property type="molecule type" value="Genomic_DNA"/>
</dbReference>
<evidence type="ECO:0000256" key="1">
    <source>
        <dbReference type="ARBA" id="ARBA00022857"/>
    </source>
</evidence>
<accession>A0A4S3M1E3</accession>
<comment type="caution">
    <text evidence="2">The sequence shown here is derived from an EMBL/GenBank/DDBJ whole genome shotgun (WGS) entry which is preliminary data.</text>
</comment>
<organism evidence="2 3">
    <name type="scientific">Robertkochia marina</name>
    <dbReference type="NCBI Taxonomy" id="1227945"/>
    <lineage>
        <taxon>Bacteria</taxon>
        <taxon>Pseudomonadati</taxon>
        <taxon>Bacteroidota</taxon>
        <taxon>Flavobacteriia</taxon>
        <taxon>Flavobacteriales</taxon>
        <taxon>Flavobacteriaceae</taxon>
        <taxon>Robertkochia</taxon>
    </lineage>
</organism>
<keyword evidence="1" id="KW-0521">NADP</keyword>
<protein>
    <submittedName>
        <fullName evidence="2">Acyl-CoA reductase</fullName>
    </submittedName>
</protein>
<dbReference type="RefSeq" id="WP_136336062.1">
    <property type="nucleotide sequence ID" value="NZ_QXMP01000012.1"/>
</dbReference>